<sequence length="558" mass="63216">MNKISTLIIYILINQSSWAHEAPVNISKTRADQCGRSSHAGMGSIYTNSYEAEIKLRKQCQQSPSVVQLGNFCQEAISTLNYSENSTLNDVAEGATNLYFKSYAADVLISEIEISGVSPKPLPKCLKGIATNSKPHLEARKSSLKPENMVSAGVLMEIYDGGFLSFEFDNYTERLTDTFPVLFKPKSRGESLSGLVEESLGDKYEYSNKDGRSHADIMDAFNALYSNDSTFSNKVNSKISSIKKEYANSLKTKLKDICSRTPMQIQKEHPEIFKQAILDMNDNQRLGANQYLCKQKDYYDPSDYDSDCDGESDKDDPVPLDPFKPNPNKSHSGSSMTNPPYSSSYDYEVTQNKNKVELKTKLSFDTSTLSVEDAKSFKANLTKCSETLEKSMNDSYEDLKKENPNFSGKMSTKIEIEFGDFTFPSFSVTKCYCSDCKDRVVDPDDSTTLLFFDNYISHTTCWEDLTDTQKKAVEEEFPDGEYRWRNRENAANLTTKVDCKTMKHEILHRFGLPDEYSDRNSYPYNRIGCNIMGDYNRKNDELIEGRHIEAIISPEQCK</sequence>
<dbReference type="Proteomes" id="UP000196531">
    <property type="component" value="Unassembled WGS sequence"/>
</dbReference>
<gene>
    <name evidence="2" type="ORF">A9Q84_17605</name>
</gene>
<name>A0A1Y5F349_9BACT</name>
<dbReference type="AlphaFoldDB" id="A0A1Y5F349"/>
<reference evidence="3" key="1">
    <citation type="journal article" date="2017" name="Proc. Natl. Acad. Sci. U.S.A.">
        <title>Simulation of Deepwater Horizon oil plume reveals substrate specialization within a complex community of hydrocarbon-degraders.</title>
        <authorList>
            <person name="Hu P."/>
            <person name="Dubinsky E.A."/>
            <person name="Probst A.J."/>
            <person name="Wang J."/>
            <person name="Sieber C.M.K."/>
            <person name="Tom L.M."/>
            <person name="Gardinali P."/>
            <person name="Banfield J.F."/>
            <person name="Atlas R.M."/>
            <person name="Andersen G.L."/>
        </authorList>
    </citation>
    <scope>NUCLEOTIDE SEQUENCE [LARGE SCALE GENOMIC DNA]</scope>
</reference>
<feature type="compositionally biased region" description="Polar residues" evidence="1">
    <location>
        <begin position="327"/>
        <end position="345"/>
    </location>
</feature>
<evidence type="ECO:0000256" key="1">
    <source>
        <dbReference type="SAM" id="MobiDB-lite"/>
    </source>
</evidence>
<proteinExistence type="predicted"/>
<feature type="compositionally biased region" description="Acidic residues" evidence="1">
    <location>
        <begin position="303"/>
        <end position="314"/>
    </location>
</feature>
<protein>
    <submittedName>
        <fullName evidence="2">Uncharacterized protein</fullName>
    </submittedName>
</protein>
<evidence type="ECO:0000313" key="2">
    <source>
        <dbReference type="EMBL" id="OUR94126.1"/>
    </source>
</evidence>
<accession>A0A1Y5F349</accession>
<organism evidence="2 3">
    <name type="scientific">Halobacteriovorax marinus</name>
    <dbReference type="NCBI Taxonomy" id="97084"/>
    <lineage>
        <taxon>Bacteria</taxon>
        <taxon>Pseudomonadati</taxon>
        <taxon>Bdellovibrionota</taxon>
        <taxon>Bacteriovoracia</taxon>
        <taxon>Bacteriovoracales</taxon>
        <taxon>Halobacteriovoraceae</taxon>
        <taxon>Halobacteriovorax</taxon>
    </lineage>
</organism>
<dbReference type="EMBL" id="MAAO01000011">
    <property type="protein sequence ID" value="OUR94126.1"/>
    <property type="molecule type" value="Genomic_DNA"/>
</dbReference>
<feature type="region of interest" description="Disordered" evidence="1">
    <location>
        <begin position="303"/>
        <end position="345"/>
    </location>
</feature>
<evidence type="ECO:0000313" key="3">
    <source>
        <dbReference type="Proteomes" id="UP000196531"/>
    </source>
</evidence>
<comment type="caution">
    <text evidence="2">The sequence shown here is derived from an EMBL/GenBank/DDBJ whole genome shotgun (WGS) entry which is preliminary data.</text>
</comment>